<sequence length="137" mass="15457">MVKFDLNFARSCISCVSTCNAIYVNGRRAARTSNNNELAACARQVIPSGYHLENHPWDEEHAPLHRSFRPNDGYPGELTNNTSANQSAMSSENAYVWLDNDKQSDLYAENHKLLAIDLIAACLFHELIFSDIAFPFY</sequence>
<dbReference type="Proteomes" id="UP000078542">
    <property type="component" value="Unassembled WGS sequence"/>
</dbReference>
<dbReference type="STRING" id="456900.A0A195D192"/>
<evidence type="ECO:0000313" key="2">
    <source>
        <dbReference type="Proteomes" id="UP000078542"/>
    </source>
</evidence>
<protein>
    <submittedName>
        <fullName evidence="1">Uncharacterized protein</fullName>
    </submittedName>
</protein>
<name>A0A195D192_9HYME</name>
<dbReference type="EMBL" id="KQ976973">
    <property type="protein sequence ID" value="KYN06673.1"/>
    <property type="molecule type" value="Genomic_DNA"/>
</dbReference>
<accession>A0A195D192</accession>
<evidence type="ECO:0000313" key="1">
    <source>
        <dbReference type="EMBL" id="KYN06673.1"/>
    </source>
</evidence>
<organism evidence="1 2">
    <name type="scientific">Cyphomyrmex costatus</name>
    <dbReference type="NCBI Taxonomy" id="456900"/>
    <lineage>
        <taxon>Eukaryota</taxon>
        <taxon>Metazoa</taxon>
        <taxon>Ecdysozoa</taxon>
        <taxon>Arthropoda</taxon>
        <taxon>Hexapoda</taxon>
        <taxon>Insecta</taxon>
        <taxon>Pterygota</taxon>
        <taxon>Neoptera</taxon>
        <taxon>Endopterygota</taxon>
        <taxon>Hymenoptera</taxon>
        <taxon>Apocrita</taxon>
        <taxon>Aculeata</taxon>
        <taxon>Formicoidea</taxon>
        <taxon>Formicidae</taxon>
        <taxon>Myrmicinae</taxon>
        <taxon>Cyphomyrmex</taxon>
    </lineage>
</organism>
<dbReference type="AlphaFoldDB" id="A0A195D192"/>
<gene>
    <name evidence="1" type="ORF">ALC62_02331</name>
</gene>
<reference evidence="1 2" key="1">
    <citation type="submission" date="2016-03" db="EMBL/GenBank/DDBJ databases">
        <title>Cyphomyrmex costatus WGS genome.</title>
        <authorList>
            <person name="Nygaard S."/>
            <person name="Hu H."/>
            <person name="Boomsma J."/>
            <person name="Zhang G."/>
        </authorList>
    </citation>
    <scope>NUCLEOTIDE SEQUENCE [LARGE SCALE GENOMIC DNA]</scope>
    <source>
        <strain evidence="1">MS0001</strain>
        <tissue evidence="1">Whole body</tissue>
    </source>
</reference>
<keyword evidence="2" id="KW-1185">Reference proteome</keyword>
<proteinExistence type="predicted"/>